<organism evidence="1 2">
    <name type="scientific">Puccinia striiformis f. sp. tritici</name>
    <dbReference type="NCBI Taxonomy" id="168172"/>
    <lineage>
        <taxon>Eukaryota</taxon>
        <taxon>Fungi</taxon>
        <taxon>Dikarya</taxon>
        <taxon>Basidiomycota</taxon>
        <taxon>Pucciniomycotina</taxon>
        <taxon>Pucciniomycetes</taxon>
        <taxon>Pucciniales</taxon>
        <taxon>Pucciniaceae</taxon>
        <taxon>Puccinia</taxon>
    </lineage>
</organism>
<keyword evidence="2" id="KW-1185">Reference proteome</keyword>
<comment type="caution">
    <text evidence="1">The sequence shown here is derived from an EMBL/GenBank/DDBJ whole genome shotgun (WGS) entry which is preliminary data.</text>
</comment>
<gene>
    <name evidence="1" type="ORF">MJO28_004165</name>
</gene>
<reference evidence="2" key="2">
    <citation type="journal article" date="2018" name="Mol. Plant Microbe Interact.">
        <title>Genome sequence resources for the wheat stripe rust pathogen (Puccinia striiformis f. sp. tritici) and the barley stripe rust pathogen (Puccinia striiformis f. sp. hordei).</title>
        <authorList>
            <person name="Xia C."/>
            <person name="Wang M."/>
            <person name="Yin C."/>
            <person name="Cornejo O.E."/>
            <person name="Hulbert S.H."/>
            <person name="Chen X."/>
        </authorList>
    </citation>
    <scope>NUCLEOTIDE SEQUENCE [LARGE SCALE GENOMIC DNA]</scope>
    <source>
        <strain evidence="2">93-210</strain>
    </source>
</reference>
<dbReference type="EMBL" id="CM045868">
    <property type="protein sequence ID" value="KAI7957070.1"/>
    <property type="molecule type" value="Genomic_DNA"/>
</dbReference>
<evidence type="ECO:0000313" key="1">
    <source>
        <dbReference type="EMBL" id="KAI7957070.1"/>
    </source>
</evidence>
<dbReference type="Proteomes" id="UP001060170">
    <property type="component" value="Chromosome 4"/>
</dbReference>
<sequence length="421" mass="47842">MEDAVAAPSETVALAGQFERLARKCETMANDHRQTRETEEIFTNDVADAQMALLTQIQTSFLPTCQQQLTELKDSLDLESSNTEPNPDLQNASVILSRLSDTMDQLSISANSLAPSVTSLEGHSSRVDHEHGALKGIRRDGLLQEINQMIRDELRDLFEFYGDLITSGQLTHNNPDPSADNQTPTASHRTQVIEMTAYVSQTMTLIVDYPKLSDFGFIQSDWIYQEQLLNGNLTKITQRITGSPIDEGAREDNQARNHPGQQFPLKPSVVELIRLAVPLLKILRIFFNRLFTTPIGKTRFMVSDQMCSFDLKCLKEQTEYVARDFINMYKNLARLHDANRFDNRRVEHVRRDAKMLTSRFDASLASLRFHMVPLDSQLHGPPSGNLFKTLFYPLRSEFRVCMEKFSLAANELYLGRPLVQI</sequence>
<name>A0ACC0EPQ3_9BASI</name>
<accession>A0ACC0EPQ3</accession>
<proteinExistence type="predicted"/>
<evidence type="ECO:0000313" key="2">
    <source>
        <dbReference type="Proteomes" id="UP001060170"/>
    </source>
</evidence>
<reference evidence="2" key="1">
    <citation type="journal article" date="2018" name="BMC Genomics">
        <title>Genomic insights into host adaptation between the wheat stripe rust pathogen (Puccinia striiformis f. sp. tritici) and the barley stripe rust pathogen (Puccinia striiformis f. sp. hordei).</title>
        <authorList>
            <person name="Xia C."/>
            <person name="Wang M."/>
            <person name="Yin C."/>
            <person name="Cornejo O.E."/>
            <person name="Hulbert S.H."/>
            <person name="Chen X."/>
        </authorList>
    </citation>
    <scope>NUCLEOTIDE SEQUENCE [LARGE SCALE GENOMIC DNA]</scope>
    <source>
        <strain evidence="2">93-210</strain>
    </source>
</reference>
<reference evidence="1 2" key="3">
    <citation type="journal article" date="2022" name="Microbiol. Spectr.">
        <title>Folding features and dynamics of 3D genome architecture in plant fungal pathogens.</title>
        <authorList>
            <person name="Xia C."/>
        </authorList>
    </citation>
    <scope>NUCLEOTIDE SEQUENCE [LARGE SCALE GENOMIC DNA]</scope>
    <source>
        <strain evidence="1 2">93-210</strain>
    </source>
</reference>
<protein>
    <submittedName>
        <fullName evidence="1">Uncharacterized protein</fullName>
    </submittedName>
</protein>